<name>W9YBK1_9EURO</name>
<dbReference type="Proteomes" id="UP000019478">
    <property type="component" value="Unassembled WGS sequence"/>
</dbReference>
<organism evidence="3 4">
    <name type="scientific">Capronia epimyces CBS 606.96</name>
    <dbReference type="NCBI Taxonomy" id="1182542"/>
    <lineage>
        <taxon>Eukaryota</taxon>
        <taxon>Fungi</taxon>
        <taxon>Dikarya</taxon>
        <taxon>Ascomycota</taxon>
        <taxon>Pezizomycotina</taxon>
        <taxon>Eurotiomycetes</taxon>
        <taxon>Chaetothyriomycetidae</taxon>
        <taxon>Chaetothyriales</taxon>
        <taxon>Herpotrichiellaceae</taxon>
        <taxon>Capronia</taxon>
    </lineage>
</organism>
<dbReference type="eggNOG" id="KOG0596">
    <property type="taxonomic scope" value="Eukaryota"/>
</dbReference>
<sequence>MLLNEWYHDAACGRQFVNYFKLLDWMTKTDTNEKGKNVARLLRELHQLKAQKPLFFDSSVKIATEEDFALRVFGILLELDRGDFIHAFSRANIVDKHLAVAPQCYVHLAQELNNEGLSALEAKDLIEDFDHKRWSFIPVTISYNMSRSLHDGQWVLPFLKKERINGKGGTADVYQVLVQEYFIDPVLRDAIKKSRFHDKDYGWCYQLALKTYSPRNKDFFEWEKVAFKGLRGQPGMVQYLGDYVFEEIPNEPESWTYNILLELGELDLDEFFADQHSYPPVRTPEIIAFWSALFKVAEAIKRLHNLERRDEDGVTEKYHGWHADIKLDNILRVHGEYKLADFGFAKFKRIKEEPPTEYIEGGTQTYGPPETDPKRVRGTSTAVTQTIDTWSFGCVLSIAVTWVILGYQGILQYETLRKQAIANLKRRQEQETGLTTPTAHDAFHNGYNVLPEVLQWHNYLHTISRRSDSLSMRVLGLVEQEMLLGSPQQRISSTALCERLKFMLKAADMDYANSRRDASIHESVLKALLEYDQQAPANSTQAARAKSAGLERLAPPSASSRGSAAAQDAAPRKSRRIGKSERLDNIPRGKTAHRAEDLERELQAQADVHEPEPSAMSDLYDSPVEEADGAMIPSFQRPVTPTPRFRPRPQQINVTQLGDPTRKVKPPNGPDPATNPQLPRQPYQPPNGDQGRPQVSPSSMWPRPRQPFTRPPPVREPESSPEPKRSTPPRMPPGPVLVPTLEPSLDICRVREELERNRPNRIASFVGIPKKDLYLKKFIKNRDIKFIVDNGTTMLPFWGVATYVLETLTLKLAGLDEDGLDLVFTIGEEFNINNARRANSAARFQKAMQEMTPKDPGDADEEFLRTDMTAVLGRVFDEYLKTDRHKAMTLLILTDGLWLGSVKEDVVEKKIADFVKELNSMEPRRFSIEFIRFGDDRTAIKRLEALDNAMEDRYGIEDIIDTEPWTGRVRKMIVGSILEGEDLDENEREGPTPAASVPSSPGSGARPNGVRNSVSQIYGRSPSQKKPNPFSRLMG</sequence>
<feature type="compositionally biased region" description="Basic and acidic residues" evidence="1">
    <location>
        <begin position="713"/>
        <end position="725"/>
    </location>
</feature>
<dbReference type="SMART" id="SM00220">
    <property type="entry name" value="S_TKc"/>
    <property type="match status" value="1"/>
</dbReference>
<feature type="compositionally biased region" description="Basic and acidic residues" evidence="1">
    <location>
        <begin position="578"/>
        <end position="592"/>
    </location>
</feature>
<proteinExistence type="predicted"/>
<keyword evidence="3" id="KW-0723">Serine/threonine-protein kinase</keyword>
<dbReference type="SUPFAM" id="SSF56112">
    <property type="entry name" value="Protein kinase-like (PK-like)"/>
    <property type="match status" value="1"/>
</dbReference>
<keyword evidence="4" id="KW-1185">Reference proteome</keyword>
<dbReference type="OrthoDB" id="5986190at2759"/>
<dbReference type="GO" id="GO:0005524">
    <property type="term" value="F:ATP binding"/>
    <property type="evidence" value="ECO:0007669"/>
    <property type="project" value="InterPro"/>
</dbReference>
<evidence type="ECO:0000259" key="2">
    <source>
        <dbReference type="PROSITE" id="PS50011"/>
    </source>
</evidence>
<dbReference type="GO" id="GO:0004674">
    <property type="term" value="F:protein serine/threonine kinase activity"/>
    <property type="evidence" value="ECO:0007669"/>
    <property type="project" value="UniProtKB-KW"/>
</dbReference>
<dbReference type="GeneID" id="19172118"/>
<feature type="compositionally biased region" description="Low complexity" evidence="1">
    <location>
        <begin position="635"/>
        <end position="651"/>
    </location>
</feature>
<dbReference type="PROSITE" id="PS50011">
    <property type="entry name" value="PROTEIN_KINASE_DOM"/>
    <property type="match status" value="1"/>
</dbReference>
<evidence type="ECO:0000313" key="4">
    <source>
        <dbReference type="Proteomes" id="UP000019478"/>
    </source>
</evidence>
<feature type="domain" description="Protein kinase" evidence="2">
    <location>
        <begin position="159"/>
        <end position="503"/>
    </location>
</feature>
<feature type="region of interest" description="Disordered" evidence="1">
    <location>
        <begin position="634"/>
        <end position="740"/>
    </location>
</feature>
<dbReference type="RefSeq" id="XP_007736318.1">
    <property type="nucleotide sequence ID" value="XM_007738128.1"/>
</dbReference>
<dbReference type="AlphaFoldDB" id="W9YBK1"/>
<keyword evidence="3" id="KW-0808">Transferase</keyword>
<reference evidence="3 4" key="1">
    <citation type="submission" date="2013-03" db="EMBL/GenBank/DDBJ databases">
        <title>The Genome Sequence of Capronia epimyces CBS 606.96.</title>
        <authorList>
            <consortium name="The Broad Institute Genomics Platform"/>
            <person name="Cuomo C."/>
            <person name="de Hoog S."/>
            <person name="Gorbushina A."/>
            <person name="Walker B."/>
            <person name="Young S.K."/>
            <person name="Zeng Q."/>
            <person name="Gargeya S."/>
            <person name="Fitzgerald M."/>
            <person name="Haas B."/>
            <person name="Abouelleil A."/>
            <person name="Allen A.W."/>
            <person name="Alvarado L."/>
            <person name="Arachchi H.M."/>
            <person name="Berlin A.M."/>
            <person name="Chapman S.B."/>
            <person name="Gainer-Dewar J."/>
            <person name="Goldberg J."/>
            <person name="Griggs A."/>
            <person name="Gujja S."/>
            <person name="Hansen M."/>
            <person name="Howarth C."/>
            <person name="Imamovic A."/>
            <person name="Ireland A."/>
            <person name="Larimer J."/>
            <person name="McCowan C."/>
            <person name="Murphy C."/>
            <person name="Pearson M."/>
            <person name="Poon T.W."/>
            <person name="Priest M."/>
            <person name="Roberts A."/>
            <person name="Saif S."/>
            <person name="Shea T."/>
            <person name="Sisk P."/>
            <person name="Sykes S."/>
            <person name="Wortman J."/>
            <person name="Nusbaum C."/>
            <person name="Birren B."/>
        </authorList>
    </citation>
    <scope>NUCLEOTIDE SEQUENCE [LARGE SCALE GENOMIC DNA]</scope>
    <source>
        <strain evidence="3 4">CBS 606.96</strain>
    </source>
</reference>
<feature type="region of interest" description="Disordered" evidence="1">
    <location>
        <begin position="980"/>
        <end position="1035"/>
    </location>
</feature>
<protein>
    <submittedName>
        <fullName evidence="3">Serine/threonine protein kinase</fullName>
    </submittedName>
</protein>
<feature type="compositionally biased region" description="Low complexity" evidence="1">
    <location>
        <begin position="991"/>
        <end position="1005"/>
    </location>
</feature>
<dbReference type="InterPro" id="IPR011009">
    <property type="entry name" value="Kinase-like_dom_sf"/>
</dbReference>
<dbReference type="PANTHER" id="PTHR24359:SF1">
    <property type="entry name" value="INHIBITOR OF NUCLEAR FACTOR KAPPA-B KINASE EPSILON SUBUNIT HOMOLOG 1-RELATED"/>
    <property type="match status" value="1"/>
</dbReference>
<gene>
    <name evidence="3" type="ORF">A1O3_08027</name>
</gene>
<dbReference type="EMBL" id="AMGY01000007">
    <property type="protein sequence ID" value="EXJ79744.1"/>
    <property type="molecule type" value="Genomic_DNA"/>
</dbReference>
<evidence type="ECO:0000313" key="3">
    <source>
        <dbReference type="EMBL" id="EXJ79744.1"/>
    </source>
</evidence>
<dbReference type="HOGENOM" id="CLU_005931_0_0_1"/>
<dbReference type="InterPro" id="IPR000719">
    <property type="entry name" value="Prot_kinase_dom"/>
</dbReference>
<dbReference type="STRING" id="1182542.W9YBK1"/>
<feature type="region of interest" description="Disordered" evidence="1">
    <location>
        <begin position="538"/>
        <end position="592"/>
    </location>
</feature>
<feature type="compositionally biased region" description="Polar residues" evidence="1">
    <location>
        <begin position="1010"/>
        <end position="1026"/>
    </location>
</feature>
<keyword evidence="3" id="KW-0418">Kinase</keyword>
<accession>W9YBK1</accession>
<evidence type="ECO:0000256" key="1">
    <source>
        <dbReference type="SAM" id="MobiDB-lite"/>
    </source>
</evidence>
<dbReference type="Pfam" id="PF00069">
    <property type="entry name" value="Pkinase"/>
    <property type="match status" value="1"/>
</dbReference>
<dbReference type="PANTHER" id="PTHR24359">
    <property type="entry name" value="SERINE/THREONINE-PROTEIN KINASE SBK1"/>
    <property type="match status" value="1"/>
</dbReference>
<dbReference type="Gene3D" id="1.10.510.10">
    <property type="entry name" value="Transferase(Phosphotransferase) domain 1"/>
    <property type="match status" value="1"/>
</dbReference>
<feature type="compositionally biased region" description="Low complexity" evidence="1">
    <location>
        <begin position="554"/>
        <end position="569"/>
    </location>
</feature>
<comment type="caution">
    <text evidence="3">The sequence shown here is derived from an EMBL/GenBank/DDBJ whole genome shotgun (WGS) entry which is preliminary data.</text>
</comment>